<keyword evidence="3" id="KW-1185">Reference proteome</keyword>
<reference evidence="2 3" key="1">
    <citation type="submission" date="2016-10" db="EMBL/GenBank/DDBJ databases">
        <authorList>
            <person name="de Groot N.N."/>
        </authorList>
    </citation>
    <scope>NUCLEOTIDE SEQUENCE [LARGE SCALE GENOMIC DNA]</scope>
    <source>
        <strain evidence="2 3">DSM 43019</strain>
    </source>
</reference>
<keyword evidence="1" id="KW-0812">Transmembrane</keyword>
<evidence type="ECO:0000313" key="3">
    <source>
        <dbReference type="Proteomes" id="UP000199645"/>
    </source>
</evidence>
<organism evidence="2 3">
    <name type="scientific">Actinoplanes philippinensis</name>
    <dbReference type="NCBI Taxonomy" id="35752"/>
    <lineage>
        <taxon>Bacteria</taxon>
        <taxon>Bacillati</taxon>
        <taxon>Actinomycetota</taxon>
        <taxon>Actinomycetes</taxon>
        <taxon>Micromonosporales</taxon>
        <taxon>Micromonosporaceae</taxon>
        <taxon>Actinoplanes</taxon>
    </lineage>
</organism>
<dbReference type="OrthoDB" id="3402775at2"/>
<protein>
    <submittedName>
        <fullName evidence="2">Uncharacterized protein</fullName>
    </submittedName>
</protein>
<evidence type="ECO:0000256" key="1">
    <source>
        <dbReference type="SAM" id="Phobius"/>
    </source>
</evidence>
<dbReference type="AlphaFoldDB" id="A0A1I2A0Q0"/>
<proteinExistence type="predicted"/>
<sequence>MIDNDDDLLYARVRTEFDGVRLTTGLDDITGRGRGLRRRRHAATALGVAVLAAGVAAGLTLNRPAEPVHGLTEVAAWSVDSRQEDTVIFAIRQLADADALNATLKRAGIPALVEFIKVPVEQKVAGCQNGQAGLPDLYDVMPNSHTPAKPDENTYAVRRDLMPPGSTLHFVIFEQINKDTGEPARSVMTSLVDGDPVPCRLYPPDYTLPD</sequence>
<accession>A0A1I2A0Q0</accession>
<keyword evidence="1" id="KW-1133">Transmembrane helix</keyword>
<dbReference type="STRING" id="35752.SAMN05421541_101435"/>
<keyword evidence="1" id="KW-0472">Membrane</keyword>
<dbReference type="EMBL" id="FONV01000001">
    <property type="protein sequence ID" value="SFE37535.1"/>
    <property type="molecule type" value="Genomic_DNA"/>
</dbReference>
<evidence type="ECO:0000313" key="2">
    <source>
        <dbReference type="EMBL" id="SFE37535.1"/>
    </source>
</evidence>
<name>A0A1I2A0Q0_9ACTN</name>
<gene>
    <name evidence="2" type="ORF">SAMN05421541_101435</name>
</gene>
<dbReference type="RefSeq" id="WP_093609321.1">
    <property type="nucleotide sequence ID" value="NZ_BOMT01000010.1"/>
</dbReference>
<dbReference type="Proteomes" id="UP000199645">
    <property type="component" value="Unassembled WGS sequence"/>
</dbReference>
<feature type="transmembrane region" description="Helical" evidence="1">
    <location>
        <begin position="42"/>
        <end position="61"/>
    </location>
</feature>